<accession>A0A8A1V724</accession>
<name>A0A8A1V724_ASF</name>
<keyword evidence="1" id="KW-0472">Membrane</keyword>
<proteinExistence type="predicted"/>
<organismHost>
    <name type="scientific">Phacochoerus aethiopicus</name>
    <name type="common">Warthog</name>
    <dbReference type="NCBI Taxonomy" id="85517"/>
</organismHost>
<feature type="transmembrane region" description="Helical" evidence="1">
    <location>
        <begin position="153"/>
        <end position="174"/>
    </location>
</feature>
<evidence type="ECO:0000313" key="3">
    <source>
        <dbReference type="Proteomes" id="UP000502315"/>
    </source>
</evidence>
<organismHost>
    <name type="scientific">Sus scrofa</name>
    <name type="common">Pig</name>
    <dbReference type="NCBI Taxonomy" id="9823"/>
</organismHost>
<keyword evidence="1" id="KW-1133">Transmembrane helix</keyword>
<organism evidence="2 3">
    <name type="scientific">African swine fever virus</name>
    <name type="common">ASFV</name>
    <dbReference type="NCBI Taxonomy" id="10497"/>
    <lineage>
        <taxon>Viruses</taxon>
        <taxon>Varidnaviria</taxon>
        <taxon>Bamfordvirae</taxon>
        <taxon>Nucleocytoviricota</taxon>
        <taxon>Pokkesviricetes</taxon>
        <taxon>Asfuvirales</taxon>
        <taxon>Asfarviridae</taxon>
        <taxon>Asfivirus</taxon>
        <taxon>Asfivirus haemorrhagiae</taxon>
    </lineage>
</organism>
<reference evidence="2 3" key="1">
    <citation type="submission" date="2019-11" db="EMBL/GenBank/DDBJ databases">
        <authorList>
            <person name="Ndlovu S.S."/>
            <person name="Carulei O."/>
        </authorList>
    </citation>
    <scope>NUCLEOTIDE SEQUENCE [LARGE SCALE GENOMIC DNA]</scope>
    <source>
        <strain evidence="2">RSA_2_2004</strain>
    </source>
</reference>
<evidence type="ECO:0000313" key="2">
    <source>
        <dbReference type="EMBL" id="QST86938.1"/>
    </source>
</evidence>
<feature type="transmembrane region" description="Helical" evidence="1">
    <location>
        <begin position="271"/>
        <end position="290"/>
    </location>
</feature>
<organismHost>
    <name type="scientific">Ornithodoros moubata</name>
    <name type="common">Soft tick</name>
    <name type="synonym">Argasid tick</name>
    <dbReference type="NCBI Taxonomy" id="6938"/>
</organismHost>
<dbReference type="Proteomes" id="UP000502315">
    <property type="component" value="Genome"/>
</dbReference>
<gene>
    <name evidence="2" type="primary">360_9L</name>
</gene>
<dbReference type="EMBL" id="MN641877">
    <property type="protein sequence ID" value="QST86938.1"/>
    <property type="molecule type" value="Genomic_DNA"/>
</dbReference>
<organismHost>
    <name type="scientific">Potamochoerus larvatus</name>
    <name type="common">Bushpig</name>
    <dbReference type="NCBI Taxonomy" id="273792"/>
</organismHost>
<sequence>MYIIKPMFIILFMCDGHVFCMLFFYHTFYIFGIGFFYRYRIVHAISIYCYKAGNVRFVFLQRYSLSFLNGIGAYVYTKEHVSDIIQLYTMQHGLFVISPYDDAAVLYRYILILLATGPLYHFIHVHTNLLLCVQLVQVAHVVVQKGVHVPPLVYMYIPLVQVLDGLCMVILYGYTVPILCYQLAQYIRIFHYCFQLFIYVSPYLGTIYCFYDGIMRKHLVAQNIVTAGYITFYCVTILYNFFLLYLFFTAYLSAQISSALRVVRKYTILDVRTPLGIQFYYVIFIFSCGFHQRRIIMHAICTNRRPYFFLVLFKYHGTIVPPYAISFYKMWVAFGRALSGYHFFGEGLQREDHVSFFCKNQITKN</sequence>
<feature type="transmembrane region" description="Helical" evidence="1">
    <location>
        <begin position="189"/>
        <end position="211"/>
    </location>
</feature>
<keyword evidence="1" id="KW-0812">Transmembrane</keyword>
<feature type="transmembrane region" description="Helical" evidence="1">
    <location>
        <begin position="223"/>
        <end position="251"/>
    </location>
</feature>
<protein>
    <submittedName>
        <fullName evidence="2">p360_9L</fullName>
    </submittedName>
</protein>
<evidence type="ECO:0000256" key="1">
    <source>
        <dbReference type="SAM" id="Phobius"/>
    </source>
</evidence>
<feature type="transmembrane region" description="Helical" evidence="1">
    <location>
        <begin position="6"/>
        <end position="31"/>
    </location>
</feature>
<organismHost>
    <name type="scientific">Ornithodoros</name>
    <name type="common">relapsing fever ticks</name>
    <dbReference type="NCBI Taxonomy" id="6937"/>
</organismHost>
<organismHost>
    <name type="scientific">Phacochoerus africanus</name>
    <name type="common">Warthog</name>
    <dbReference type="NCBI Taxonomy" id="41426"/>
</organismHost>